<dbReference type="InterPro" id="IPR000772">
    <property type="entry name" value="Ricin_B_lectin"/>
</dbReference>
<dbReference type="Proteomes" id="UP000554235">
    <property type="component" value="Unassembled WGS sequence"/>
</dbReference>
<protein>
    <submittedName>
        <fullName evidence="2">Hard-surface inducible</fullName>
    </submittedName>
</protein>
<proteinExistence type="predicted"/>
<dbReference type="Gene3D" id="2.80.10.50">
    <property type="match status" value="1"/>
</dbReference>
<dbReference type="SUPFAM" id="SSF50370">
    <property type="entry name" value="Ricin B-like lectins"/>
    <property type="match status" value="1"/>
</dbReference>
<dbReference type="OrthoDB" id="2131701at2759"/>
<gene>
    <name evidence="2" type="ORF">FALBO_209</name>
</gene>
<evidence type="ECO:0000313" key="3">
    <source>
        <dbReference type="Proteomes" id="UP000554235"/>
    </source>
</evidence>
<accession>A0A8H4LQN2</accession>
<feature type="domain" description="Ricin B lectin" evidence="1">
    <location>
        <begin position="47"/>
        <end position="138"/>
    </location>
</feature>
<reference evidence="2 3" key="1">
    <citation type="submission" date="2020-01" db="EMBL/GenBank/DDBJ databases">
        <title>Identification and distribution of gene clusters putatively required for synthesis of sphingolipid metabolism inhibitors in phylogenetically diverse species of the filamentous fungus Fusarium.</title>
        <authorList>
            <person name="Kim H.-S."/>
            <person name="Busman M."/>
            <person name="Brown D.W."/>
            <person name="Divon H."/>
            <person name="Uhlig S."/>
            <person name="Proctor R.H."/>
        </authorList>
    </citation>
    <scope>NUCLEOTIDE SEQUENCE [LARGE SCALE GENOMIC DNA]</scope>
    <source>
        <strain evidence="2 3">NRRL 20459</strain>
    </source>
</reference>
<dbReference type="EMBL" id="JAADYS010000027">
    <property type="protein sequence ID" value="KAF4472887.1"/>
    <property type="molecule type" value="Genomic_DNA"/>
</dbReference>
<name>A0A8H4LQN2_9HYPO</name>
<dbReference type="InterPro" id="IPR035992">
    <property type="entry name" value="Ricin_B-like_lectins"/>
</dbReference>
<organism evidence="2 3">
    <name type="scientific">Fusarium albosuccineum</name>
    <dbReference type="NCBI Taxonomy" id="1237068"/>
    <lineage>
        <taxon>Eukaryota</taxon>
        <taxon>Fungi</taxon>
        <taxon>Dikarya</taxon>
        <taxon>Ascomycota</taxon>
        <taxon>Pezizomycotina</taxon>
        <taxon>Sordariomycetes</taxon>
        <taxon>Hypocreomycetidae</taxon>
        <taxon>Hypocreales</taxon>
        <taxon>Nectriaceae</taxon>
        <taxon>Fusarium</taxon>
        <taxon>Fusarium decemcellulare species complex</taxon>
    </lineage>
</organism>
<comment type="caution">
    <text evidence="2">The sequence shown here is derived from an EMBL/GenBank/DDBJ whole genome shotgun (WGS) entry which is preliminary data.</text>
</comment>
<dbReference type="AlphaFoldDB" id="A0A8H4LQN2"/>
<evidence type="ECO:0000259" key="1">
    <source>
        <dbReference type="Pfam" id="PF14200"/>
    </source>
</evidence>
<sequence length="156" mass="17182">MPSNDPQLRFKANLRSEAGDTFVDLNAGGGKDPAIIAFSNGTNKSNPNQIWEFYSVPGFETRVVIKSSTNQSVVYAETAGGRARADKHDFWDAAAQWYLEGGPIEDIKEDTIVRLRNVKFADNYLDLEASNTANGTPFLVFPGHGGKNQAFKLLKR</sequence>
<keyword evidence="3" id="KW-1185">Reference proteome</keyword>
<dbReference type="Pfam" id="PF14200">
    <property type="entry name" value="RicinB_lectin_2"/>
    <property type="match status" value="1"/>
</dbReference>
<evidence type="ECO:0000313" key="2">
    <source>
        <dbReference type="EMBL" id="KAF4472887.1"/>
    </source>
</evidence>